<dbReference type="Pfam" id="PF01074">
    <property type="entry name" value="Glyco_hydro_38N"/>
    <property type="match status" value="1"/>
</dbReference>
<dbReference type="InterPro" id="IPR000602">
    <property type="entry name" value="Glyco_hydro_38_N"/>
</dbReference>
<evidence type="ECO:0000259" key="5">
    <source>
        <dbReference type="SMART" id="SM00872"/>
    </source>
</evidence>
<dbReference type="InterPro" id="IPR027291">
    <property type="entry name" value="Glyco_hydro_38_N_sf"/>
</dbReference>
<dbReference type="EMBL" id="JALEMU010000092">
    <property type="protein sequence ID" value="MCI5755786.1"/>
    <property type="molecule type" value="Genomic_DNA"/>
</dbReference>
<dbReference type="Gene3D" id="3.20.110.10">
    <property type="entry name" value="Glycoside hydrolase 38, N terminal domain"/>
    <property type="match status" value="1"/>
</dbReference>
<keyword evidence="3" id="KW-0378">Hydrolase</keyword>
<dbReference type="GO" id="GO:0004559">
    <property type="term" value="F:alpha-mannosidase activity"/>
    <property type="evidence" value="ECO:0007669"/>
    <property type="project" value="InterPro"/>
</dbReference>
<dbReference type="PANTHER" id="PTHR46017:SF1">
    <property type="entry name" value="ALPHA-MANNOSIDASE 2C1"/>
    <property type="match status" value="1"/>
</dbReference>
<dbReference type="GO" id="GO:0046872">
    <property type="term" value="F:metal ion binding"/>
    <property type="evidence" value="ECO:0007669"/>
    <property type="project" value="UniProtKB-KW"/>
</dbReference>
<dbReference type="PANTHER" id="PTHR46017">
    <property type="entry name" value="ALPHA-MANNOSIDASE 2C1"/>
    <property type="match status" value="1"/>
</dbReference>
<evidence type="ECO:0000313" key="6">
    <source>
        <dbReference type="EMBL" id="MCI5755786.1"/>
    </source>
</evidence>
<dbReference type="AlphaFoldDB" id="A0AAE3FG52"/>
<proteinExistence type="inferred from homology"/>
<gene>
    <name evidence="6" type="ORF">MR241_05775</name>
</gene>
<dbReference type="InterPro" id="IPR037094">
    <property type="entry name" value="Glyco_hydro_38_cen_sf"/>
</dbReference>
<comment type="similarity">
    <text evidence="1">Belongs to the glycosyl hydrolase 38 family.</text>
</comment>
<dbReference type="InterPro" id="IPR011682">
    <property type="entry name" value="Glyco_hydro_38_C"/>
</dbReference>
<evidence type="ECO:0000256" key="1">
    <source>
        <dbReference type="ARBA" id="ARBA00009792"/>
    </source>
</evidence>
<evidence type="ECO:0000256" key="2">
    <source>
        <dbReference type="ARBA" id="ARBA00022723"/>
    </source>
</evidence>
<dbReference type="CDD" id="cd10789">
    <property type="entry name" value="GH38N_AMII_ER_cytosolic"/>
    <property type="match status" value="1"/>
</dbReference>
<organism evidence="6 7">
    <name type="scientific">Candidatus Colimorpha enterica</name>
    <dbReference type="NCBI Taxonomy" id="3083063"/>
    <lineage>
        <taxon>Bacteria</taxon>
        <taxon>Pseudomonadati</taxon>
        <taxon>Bacteroidota</taxon>
        <taxon>Bacteroidia</taxon>
        <taxon>Bacteroidales</taxon>
        <taxon>Candidatus Colimorpha</taxon>
    </lineage>
</organism>
<reference evidence="6 7" key="1">
    <citation type="submission" date="2022-03" db="EMBL/GenBank/DDBJ databases">
        <title>Metagenome-assembled genomes from swine fecal metagenomes.</title>
        <authorList>
            <person name="Holman D.B."/>
            <person name="Kommadath A."/>
        </authorList>
    </citation>
    <scope>NUCLEOTIDE SEQUENCE [LARGE SCALE GENOMIC DNA]</scope>
    <source>
        <strain evidence="6">SUG147</strain>
    </source>
</reference>
<dbReference type="Gene3D" id="1.20.1270.50">
    <property type="entry name" value="Glycoside hydrolase family 38, central domain"/>
    <property type="match status" value="1"/>
</dbReference>
<evidence type="ECO:0000256" key="4">
    <source>
        <dbReference type="ARBA" id="ARBA00023295"/>
    </source>
</evidence>
<evidence type="ECO:0000313" key="7">
    <source>
        <dbReference type="Proteomes" id="UP001139365"/>
    </source>
</evidence>
<dbReference type="InterPro" id="IPR015341">
    <property type="entry name" value="Glyco_hydro_38_cen"/>
</dbReference>
<dbReference type="Pfam" id="PF09261">
    <property type="entry name" value="Alpha-mann_mid"/>
    <property type="match status" value="1"/>
</dbReference>
<dbReference type="Pfam" id="PF17677">
    <property type="entry name" value="Glyco_hydro38C2"/>
    <property type="match status" value="1"/>
</dbReference>
<dbReference type="Gene3D" id="2.70.98.30">
    <property type="entry name" value="Golgi alpha-mannosidase II, domain 4"/>
    <property type="match status" value="1"/>
</dbReference>
<keyword evidence="4" id="KW-0326">Glycosidase</keyword>
<dbReference type="SUPFAM" id="SSF88688">
    <property type="entry name" value="Families 57/38 glycoside transferase middle domain"/>
    <property type="match status" value="1"/>
</dbReference>
<accession>A0AAE3FG52</accession>
<dbReference type="InterPro" id="IPR011013">
    <property type="entry name" value="Gal_mutarotase_sf_dom"/>
</dbReference>
<dbReference type="SUPFAM" id="SSF88713">
    <property type="entry name" value="Glycoside hydrolase/deacetylase"/>
    <property type="match status" value="1"/>
</dbReference>
<dbReference type="SUPFAM" id="SSF74650">
    <property type="entry name" value="Galactose mutarotase-like"/>
    <property type="match status" value="1"/>
</dbReference>
<evidence type="ECO:0000256" key="3">
    <source>
        <dbReference type="ARBA" id="ARBA00022801"/>
    </source>
</evidence>
<dbReference type="Proteomes" id="UP001139365">
    <property type="component" value="Unassembled WGS sequence"/>
</dbReference>
<dbReference type="InterPro" id="IPR028995">
    <property type="entry name" value="Glyco_hydro_57/38_cen_sf"/>
</dbReference>
<dbReference type="Pfam" id="PF07748">
    <property type="entry name" value="Glyco_hydro_38C"/>
    <property type="match status" value="1"/>
</dbReference>
<dbReference type="GO" id="GO:0030246">
    <property type="term" value="F:carbohydrate binding"/>
    <property type="evidence" value="ECO:0007669"/>
    <property type="project" value="InterPro"/>
</dbReference>
<sequence>MNYTEKMRWIRDRKGQSRAAERICSEIICLDGVSAAHGGEYDREIERAADFIIGYITENGAVTNAAVAEAEAMLAPLAGAVKSYTALFVSHAHIDMNWMWGYNETAAITVDTFRTVLDMMAEYPDFTFAQSQASTYEIIEKFRPDMLDEIKARIKEGRWEVTAAEWVEPDKNMPDGESLTRQILQSRKYLSRLLDISPDSLCIDFVPDTFGHNANVPEILADAGVKYMYHCRGTDGPRLYRFVAPSGKSTFNYREFRWYNGEISTESFEIVPAFCSQEKVDTFLCVYGVGDHGGGPSRRDIERITEYSKWPLTPTIRFGTFREFFDRVSVQRDDFPEIKRELNCLFTGCYTTQSRIKAANRTAEARMNDCEALNAASSVLTGAANRQSELDAPWRNILFNHFHDIIPGSGTIETREYAMGRFQETMAAVTTSATRAMREIADSIDTSGIAFDPSPETVSEGGGVGYWQAQETGFRFPSAERGRGSVRVFHVFNPTGNDRDEYTEITVWDWHYDLSLAGITDGDGEPADFCVTESGQGYWGHSFTKLLVRAKVAAFGYSTLILRLRTPEGHLGIAPYDPPICDEAINDDPVVLENRYIRAVFDSKTARLVSLTDKESGEELISGPSCCFRYAEENPKYGMTSWRVGPLMKTVDINGANGARIYGARICPQFGQFSYEVKYGGSVIRASVMLKSGSRTLDYSVTVDWNEPAVHGERIPQLSFAVPVSYKTTGKSISDIPYGQIVRNAVSHDVPALSFIGICGESEKSVGIISDCKYGFRVNGNCGSVTVTRSAYDPDPYPERGIHSLRIGVTVCRPDEMKGEAEVFCRPMPFVSGKPGNGSLPLSGSVLSVNGNVRVSCLKNRENGEGVAVRLYDVTGVTQNVTLSFPKPVREAFYADPEENPVSAVPVADGTAVVSVPGYSTVTVTVGF</sequence>
<dbReference type="SMART" id="SM00872">
    <property type="entry name" value="Alpha-mann_mid"/>
    <property type="match status" value="1"/>
</dbReference>
<comment type="caution">
    <text evidence="6">The sequence shown here is derived from an EMBL/GenBank/DDBJ whole genome shotgun (WGS) entry which is preliminary data.</text>
</comment>
<name>A0AAE3FG52_9BACT</name>
<dbReference type="GO" id="GO:0006013">
    <property type="term" value="P:mannose metabolic process"/>
    <property type="evidence" value="ECO:0007669"/>
    <property type="project" value="InterPro"/>
</dbReference>
<protein>
    <submittedName>
        <fullName evidence="6">Alpha-mannosidase</fullName>
    </submittedName>
</protein>
<dbReference type="InterPro" id="IPR011330">
    <property type="entry name" value="Glyco_hydro/deAcase_b/a-brl"/>
</dbReference>
<dbReference type="InterPro" id="IPR041147">
    <property type="entry name" value="GH38_C"/>
</dbReference>
<feature type="domain" description="Glycoside hydrolase family 38 central" evidence="5">
    <location>
        <begin position="344"/>
        <end position="422"/>
    </location>
</feature>
<keyword evidence="2" id="KW-0479">Metal-binding</keyword>
<dbReference type="GO" id="GO:0009313">
    <property type="term" value="P:oligosaccharide catabolic process"/>
    <property type="evidence" value="ECO:0007669"/>
    <property type="project" value="TreeGrafter"/>
</dbReference>